<dbReference type="RefSeq" id="WP_224794753.1">
    <property type="nucleotide sequence ID" value="NZ_CABVHJ010000004.1"/>
</dbReference>
<evidence type="ECO:0000313" key="2">
    <source>
        <dbReference type="EMBL" id="VVM67519.1"/>
    </source>
</evidence>
<proteinExistence type="predicted"/>
<dbReference type="SUPFAM" id="SSF52058">
    <property type="entry name" value="L domain-like"/>
    <property type="match status" value="1"/>
</dbReference>
<gene>
    <name evidence="2" type="ORF">PS655_01639</name>
</gene>
<name>A0A5E6RGQ1_PSEFL</name>
<evidence type="ECO:0000256" key="1">
    <source>
        <dbReference type="SAM" id="MobiDB-lite"/>
    </source>
</evidence>
<dbReference type="PANTHER" id="PTHR48057">
    <property type="entry name" value="LEUCINE-RICH REPEAT SERINE/THREONINE-PROTEIN KINASE 1"/>
    <property type="match status" value="1"/>
</dbReference>
<dbReference type="InterPro" id="IPR032675">
    <property type="entry name" value="LRR_dom_sf"/>
</dbReference>
<sequence>MPVKPPRGGGTHVDVPGSPGRSVDVDTSLPGPSGRRGVDSGITLDNPQSRAGATDTDVTHPAPAVVVQTIPVETRLPTPQPALDHYVINARAILPEVNSEGLTVFKKRTYAEVADGEFVLVAVDPETGLHRAKLPGELLPSGPVLLRDTDSGIWRLREDVTSTNRAQVKKYFPEATDQHADDFIDRFDDSDAAEAELKRIQVGFLQLDRDLSVWERKFKHVDHYGVERLQPVWRKLRRLYKWQGEPEERVYHEGRLVGFKIEIDLTIWPIHQYLSTRFSSIVSLTLRGEIPLNPKVFLAQFPNIEILTAASQMRLGPGMGLNRQITYVRPSIGPDIVEQLTKLPRLRELDLQDCNFQPGFSLAGMTELQILKLVNARGMSDLTTVVNEMPDRARLQVLDLHQNAFLRVAPDVTGMYALRVLNLSQTGINQAPVGLGTENGPSRLEVLKLGGNSLSIVPSLKGMTALQELDLSSTVADKFPEGITSEIPGKILNLANNHIASIPESVEIRAGFNLMGNPVSDPASLRRLIHARIKTGTDSWLGEESLDRSAYLWLRNVPPKELSEKLSLWDSFGDSERHVMTGIRKLSGTPEFHVEYPLLQRRVWWFLEVYVKADASEKARLTDILINEPSPGKMLDRLEAEIRAYDSGRQNQPLHHLPKRPKLD</sequence>
<dbReference type="Proteomes" id="UP000327167">
    <property type="component" value="Unassembled WGS sequence"/>
</dbReference>
<dbReference type="InterPro" id="IPR052595">
    <property type="entry name" value="LRRC69/RLP"/>
</dbReference>
<dbReference type="PANTHER" id="PTHR48057:SF29">
    <property type="entry name" value="OS02G0609900 PROTEIN"/>
    <property type="match status" value="1"/>
</dbReference>
<evidence type="ECO:0000313" key="3">
    <source>
        <dbReference type="Proteomes" id="UP000327167"/>
    </source>
</evidence>
<feature type="region of interest" description="Disordered" evidence="1">
    <location>
        <begin position="1"/>
        <end position="57"/>
    </location>
</feature>
<dbReference type="Gene3D" id="3.80.10.10">
    <property type="entry name" value="Ribonuclease Inhibitor"/>
    <property type="match status" value="1"/>
</dbReference>
<evidence type="ECO:0008006" key="4">
    <source>
        <dbReference type="Google" id="ProtNLM"/>
    </source>
</evidence>
<accession>A0A5E6RGQ1</accession>
<dbReference type="EMBL" id="CABVHJ010000004">
    <property type="protein sequence ID" value="VVM67519.1"/>
    <property type="molecule type" value="Genomic_DNA"/>
</dbReference>
<protein>
    <recommendedName>
        <fullName evidence="4">Leucine-rich repeat domain-containing protein</fullName>
    </recommendedName>
</protein>
<dbReference type="AlphaFoldDB" id="A0A5E6RGQ1"/>
<reference evidence="2 3" key="1">
    <citation type="submission" date="2019-09" db="EMBL/GenBank/DDBJ databases">
        <authorList>
            <person name="Chandra G."/>
            <person name="Truman W A."/>
        </authorList>
    </citation>
    <scope>NUCLEOTIDE SEQUENCE [LARGE SCALE GENOMIC DNA]</scope>
    <source>
        <strain evidence="2">PS655</strain>
    </source>
</reference>
<organism evidence="2 3">
    <name type="scientific">Pseudomonas fluorescens</name>
    <dbReference type="NCBI Taxonomy" id="294"/>
    <lineage>
        <taxon>Bacteria</taxon>
        <taxon>Pseudomonadati</taxon>
        <taxon>Pseudomonadota</taxon>
        <taxon>Gammaproteobacteria</taxon>
        <taxon>Pseudomonadales</taxon>
        <taxon>Pseudomonadaceae</taxon>
        <taxon>Pseudomonas</taxon>
    </lineage>
</organism>